<dbReference type="STRING" id="1817758.A2150_06515"/>
<comment type="similarity">
    <text evidence="3">Belongs to the radical SAM superfamily. NifB family.</text>
</comment>
<keyword evidence="4" id="KW-0004">4Fe-4S</keyword>
<evidence type="ECO:0000256" key="5">
    <source>
        <dbReference type="ARBA" id="ARBA00022691"/>
    </source>
</evidence>
<dbReference type="GO" id="GO:0051539">
    <property type="term" value="F:4 iron, 4 sulfur cluster binding"/>
    <property type="evidence" value="ECO:0007669"/>
    <property type="project" value="UniProtKB-KW"/>
</dbReference>
<dbReference type="EMBL" id="MFSS01000070">
    <property type="protein sequence ID" value="OGI43052.1"/>
    <property type="molecule type" value="Genomic_DNA"/>
</dbReference>
<dbReference type="Proteomes" id="UP000177925">
    <property type="component" value="Unassembled WGS sequence"/>
</dbReference>
<evidence type="ECO:0000256" key="9">
    <source>
        <dbReference type="ARBA" id="ARBA00023231"/>
    </source>
</evidence>
<reference evidence="12 13" key="1">
    <citation type="journal article" date="2016" name="Nat. Commun.">
        <title>Thousands of microbial genomes shed light on interconnected biogeochemical processes in an aquifer system.</title>
        <authorList>
            <person name="Anantharaman K."/>
            <person name="Brown C.T."/>
            <person name="Hug L.A."/>
            <person name="Sharon I."/>
            <person name="Castelle C.J."/>
            <person name="Probst A.J."/>
            <person name="Thomas B.C."/>
            <person name="Singh A."/>
            <person name="Wilkins M.J."/>
            <person name="Karaoz U."/>
            <person name="Brodie E.L."/>
            <person name="Williams K.H."/>
            <person name="Hubbard S.S."/>
            <person name="Banfield J.F."/>
        </authorList>
    </citation>
    <scope>NUCLEOTIDE SEQUENCE [LARGE SCALE GENOMIC DNA]</scope>
</reference>
<evidence type="ECO:0000313" key="12">
    <source>
        <dbReference type="EMBL" id="OGI43052.1"/>
    </source>
</evidence>
<organism evidence="12 13">
    <name type="scientific">Candidatus Muproteobacteria bacterium RBG_16_64_11</name>
    <dbReference type="NCBI Taxonomy" id="1817758"/>
    <lineage>
        <taxon>Bacteria</taxon>
        <taxon>Pseudomonadati</taxon>
        <taxon>Pseudomonadota</taxon>
        <taxon>Candidatus Muproteobacteria</taxon>
    </lineage>
</organism>
<name>A0A1F6TD85_9PROT</name>
<keyword evidence="9" id="KW-0535">Nitrogen fixation</keyword>
<evidence type="ECO:0000256" key="6">
    <source>
        <dbReference type="ARBA" id="ARBA00022723"/>
    </source>
</evidence>
<sequence length="266" mass="29229">MYDAVEQAHAAARIVCQGASRKYHRFRAARFYGGIATADCVGYCLGCVFCWSARETAVAPSLARGPRLDPIGEVAHPERYGRFYAPEEVAGRLVAIARKKHFEQVRISGNEPTICREHLLRVLEQIPPDLRFILETNGILIGADASYAQDLARFANLVVRVSLKGANEAEFARLTGARPENFRLPLAALAHLDRAGVAVHPAVMVSFSSDEAIASLRARLGAIAARFADFEVEELVLYGDVAERLAAAHIRYRTAYTPRSIPPEQV</sequence>
<dbReference type="InterPro" id="IPR007197">
    <property type="entry name" value="rSAM"/>
</dbReference>
<evidence type="ECO:0000256" key="8">
    <source>
        <dbReference type="ARBA" id="ARBA00023014"/>
    </source>
</evidence>
<evidence type="ECO:0000256" key="3">
    <source>
        <dbReference type="ARBA" id="ARBA00006804"/>
    </source>
</evidence>
<feature type="domain" description="Radical SAM core" evidence="11">
    <location>
        <begin position="45"/>
        <end position="205"/>
    </location>
</feature>
<dbReference type="InterPro" id="IPR058240">
    <property type="entry name" value="rSAM_sf"/>
</dbReference>
<comment type="caution">
    <text evidence="12">The sequence shown here is derived from an EMBL/GenBank/DDBJ whole genome shotgun (WGS) entry which is preliminary data.</text>
</comment>
<keyword evidence="5" id="KW-0949">S-adenosyl-L-methionine</keyword>
<dbReference type="PANTHER" id="PTHR43787:SF13">
    <property type="entry name" value="FEMO COFACTOR BIOSYNTHESIS PROTEIN NIFB"/>
    <property type="match status" value="1"/>
</dbReference>
<evidence type="ECO:0000256" key="10">
    <source>
        <dbReference type="ARBA" id="ARBA00023239"/>
    </source>
</evidence>
<evidence type="ECO:0000259" key="11">
    <source>
        <dbReference type="Pfam" id="PF04055"/>
    </source>
</evidence>
<dbReference type="GO" id="GO:0046872">
    <property type="term" value="F:metal ion binding"/>
    <property type="evidence" value="ECO:0007669"/>
    <property type="project" value="UniProtKB-KW"/>
</dbReference>
<keyword evidence="8" id="KW-0411">Iron-sulfur</keyword>
<evidence type="ECO:0000256" key="7">
    <source>
        <dbReference type="ARBA" id="ARBA00023004"/>
    </source>
</evidence>
<evidence type="ECO:0000256" key="1">
    <source>
        <dbReference type="ARBA" id="ARBA00001966"/>
    </source>
</evidence>
<keyword evidence="6" id="KW-0479">Metal-binding</keyword>
<evidence type="ECO:0000313" key="13">
    <source>
        <dbReference type="Proteomes" id="UP000177925"/>
    </source>
</evidence>
<comment type="cofactor">
    <cofactor evidence="1">
        <name>[4Fe-4S] cluster</name>
        <dbReference type="ChEBI" id="CHEBI:49883"/>
    </cofactor>
</comment>
<dbReference type="PANTHER" id="PTHR43787">
    <property type="entry name" value="FEMO COFACTOR BIOSYNTHESIS PROTEIN NIFB-RELATED"/>
    <property type="match status" value="1"/>
</dbReference>
<dbReference type="AlphaFoldDB" id="A0A1F6TD85"/>
<dbReference type="CDD" id="cd01335">
    <property type="entry name" value="Radical_SAM"/>
    <property type="match status" value="1"/>
</dbReference>
<keyword evidence="7" id="KW-0408">Iron</keyword>
<accession>A0A1F6TD85</accession>
<evidence type="ECO:0000256" key="2">
    <source>
        <dbReference type="ARBA" id="ARBA00005155"/>
    </source>
</evidence>
<dbReference type="Gene3D" id="3.20.20.70">
    <property type="entry name" value="Aldolase class I"/>
    <property type="match status" value="1"/>
</dbReference>
<proteinExistence type="inferred from homology"/>
<dbReference type="GO" id="GO:0016829">
    <property type="term" value="F:lyase activity"/>
    <property type="evidence" value="ECO:0007669"/>
    <property type="project" value="UniProtKB-KW"/>
</dbReference>
<comment type="pathway">
    <text evidence="2">Cofactor biosynthesis; Fe-Mo cofactor biosynthesis.</text>
</comment>
<dbReference type="InterPro" id="IPR013785">
    <property type="entry name" value="Aldolase_TIM"/>
</dbReference>
<gene>
    <name evidence="12" type="ORF">A2150_06515</name>
</gene>
<dbReference type="Pfam" id="PF04055">
    <property type="entry name" value="Radical_SAM"/>
    <property type="match status" value="1"/>
</dbReference>
<protein>
    <recommendedName>
        <fullName evidence="11">Radical SAM core domain-containing protein</fullName>
    </recommendedName>
</protein>
<evidence type="ECO:0000256" key="4">
    <source>
        <dbReference type="ARBA" id="ARBA00022485"/>
    </source>
</evidence>
<keyword evidence="10" id="KW-0456">Lyase</keyword>
<dbReference type="SUPFAM" id="SSF102114">
    <property type="entry name" value="Radical SAM enzymes"/>
    <property type="match status" value="1"/>
</dbReference>